<gene>
    <name evidence="1" type="ORF">K5I21_11590</name>
</gene>
<dbReference type="RefSeq" id="WP_003498676.1">
    <property type="nucleotide sequence ID" value="NZ_BAABZD010000029.1"/>
</dbReference>
<dbReference type="EMBL" id="JAINVB010000001">
    <property type="protein sequence ID" value="MCK0086502.1"/>
    <property type="molecule type" value="Genomic_DNA"/>
</dbReference>
<accession>A0AAW5F5E8</accession>
<comment type="caution">
    <text evidence="1">The sequence shown here is derived from an EMBL/GenBank/DDBJ whole genome shotgun (WGS) entry which is preliminary data.</text>
</comment>
<organism evidence="1 2">
    <name type="scientific">Clostridium symbiosum</name>
    <name type="common">Bacteroides symbiosus</name>
    <dbReference type="NCBI Taxonomy" id="1512"/>
    <lineage>
        <taxon>Bacteria</taxon>
        <taxon>Bacillati</taxon>
        <taxon>Bacillota</taxon>
        <taxon>Clostridia</taxon>
        <taxon>Lachnospirales</taxon>
        <taxon>Lachnospiraceae</taxon>
        <taxon>Otoolea</taxon>
    </lineage>
</organism>
<dbReference type="AlphaFoldDB" id="A0AAW5F5E8"/>
<reference evidence="1" key="1">
    <citation type="journal article" date="2022" name="Cell Host Microbe">
        <title>Colonization of the live biotherapeutic product VE303 and modulation of the microbiota and metabolites in healthy volunteers.</title>
        <authorList>
            <person name="Dsouza M."/>
            <person name="Menon R."/>
            <person name="Crossette E."/>
            <person name="Bhattarai S.K."/>
            <person name="Schneider J."/>
            <person name="Kim Y.G."/>
            <person name="Reddy S."/>
            <person name="Caballero S."/>
            <person name="Felix C."/>
            <person name="Cornacchione L."/>
            <person name="Hendrickson J."/>
            <person name="Watson A.R."/>
            <person name="Minot S.S."/>
            <person name="Greenfield N."/>
            <person name="Schopf L."/>
            <person name="Szabady R."/>
            <person name="Patarroyo J."/>
            <person name="Smith W."/>
            <person name="Harrison P."/>
            <person name="Kuijper E.J."/>
            <person name="Kelly C.P."/>
            <person name="Olle B."/>
            <person name="Bobilev D."/>
            <person name="Silber J.L."/>
            <person name="Bucci V."/>
            <person name="Roberts B."/>
            <person name="Faith J."/>
            <person name="Norman J.M."/>
        </authorList>
    </citation>
    <scope>NUCLEOTIDE SEQUENCE</scope>
    <source>
        <strain evidence="1">VE303-04</strain>
    </source>
</reference>
<name>A0AAW5F5E8_CLOSY</name>
<dbReference type="Proteomes" id="UP001203136">
    <property type="component" value="Unassembled WGS sequence"/>
</dbReference>
<evidence type="ECO:0000313" key="2">
    <source>
        <dbReference type="Proteomes" id="UP001203136"/>
    </source>
</evidence>
<evidence type="ECO:0000313" key="1">
    <source>
        <dbReference type="EMBL" id="MCK0086502.1"/>
    </source>
</evidence>
<protein>
    <submittedName>
        <fullName evidence="1">Uncharacterized protein</fullName>
    </submittedName>
</protein>
<sequence>MNPMELLLIKNSCDTFVKNHPKFPMFLNAVYQNGLAEGNIIELSVKTTDGRTLETNLKLSSSDVELLQQLNDMFRNR</sequence>
<proteinExistence type="predicted"/>